<dbReference type="AlphaFoldDB" id="A0A5B0PPY4"/>
<proteinExistence type="predicted"/>
<evidence type="ECO:0000313" key="1">
    <source>
        <dbReference type="EMBL" id="KAA1103006.1"/>
    </source>
</evidence>
<dbReference type="Proteomes" id="UP000324748">
    <property type="component" value="Unassembled WGS sequence"/>
</dbReference>
<protein>
    <submittedName>
        <fullName evidence="1">Uncharacterized protein</fullName>
    </submittedName>
</protein>
<accession>A0A5B0PPY4</accession>
<evidence type="ECO:0000313" key="2">
    <source>
        <dbReference type="Proteomes" id="UP000324748"/>
    </source>
</evidence>
<gene>
    <name evidence="1" type="ORF">PGT21_003697</name>
</gene>
<name>A0A5B0PPY4_PUCGR</name>
<sequence>MNSSRLESSPIQHSKIHFGHQGFFSSTLPLPALDPALSTKARRFPDDFVSSRPDSLYIIFLLSSQKAPTNNQPTQDPIRVILPWDSDESQLPHNRLNSLSVTRFSLPLKSLATHSASPSALNSSTSISIDSLAVPHSLLHRVEPFSSFLVTSS</sequence>
<organism evidence="1 2">
    <name type="scientific">Puccinia graminis f. sp. tritici</name>
    <dbReference type="NCBI Taxonomy" id="56615"/>
    <lineage>
        <taxon>Eukaryota</taxon>
        <taxon>Fungi</taxon>
        <taxon>Dikarya</taxon>
        <taxon>Basidiomycota</taxon>
        <taxon>Pucciniomycotina</taxon>
        <taxon>Pucciniomycetes</taxon>
        <taxon>Pucciniales</taxon>
        <taxon>Pucciniaceae</taxon>
        <taxon>Puccinia</taxon>
    </lineage>
</organism>
<keyword evidence="2" id="KW-1185">Reference proteome</keyword>
<dbReference type="EMBL" id="VSWC01000042">
    <property type="protein sequence ID" value="KAA1103006.1"/>
    <property type="molecule type" value="Genomic_DNA"/>
</dbReference>
<reference evidence="1 2" key="1">
    <citation type="submission" date="2019-05" db="EMBL/GenBank/DDBJ databases">
        <title>Emergence of the Ug99 lineage of the wheat stem rust pathogen through somatic hybridization.</title>
        <authorList>
            <person name="Li F."/>
            <person name="Upadhyaya N.M."/>
            <person name="Sperschneider J."/>
            <person name="Matny O."/>
            <person name="Nguyen-Phuc H."/>
            <person name="Mago R."/>
            <person name="Raley C."/>
            <person name="Miller M.E."/>
            <person name="Silverstein K.A.T."/>
            <person name="Henningsen E."/>
            <person name="Hirsch C.D."/>
            <person name="Visser B."/>
            <person name="Pretorius Z.A."/>
            <person name="Steffenson B.J."/>
            <person name="Schwessinger B."/>
            <person name="Dodds P.N."/>
            <person name="Figueroa M."/>
        </authorList>
    </citation>
    <scope>NUCLEOTIDE SEQUENCE [LARGE SCALE GENOMIC DNA]</scope>
    <source>
        <strain evidence="1">21-0</strain>
    </source>
</reference>
<comment type="caution">
    <text evidence="1">The sequence shown here is derived from an EMBL/GenBank/DDBJ whole genome shotgun (WGS) entry which is preliminary data.</text>
</comment>